<dbReference type="EMBL" id="BMAT01007964">
    <property type="protein sequence ID" value="GFR75201.1"/>
    <property type="molecule type" value="Genomic_DNA"/>
</dbReference>
<evidence type="ECO:0000313" key="7">
    <source>
        <dbReference type="EMBL" id="GFR75201.1"/>
    </source>
</evidence>
<evidence type="ECO:0000259" key="6">
    <source>
        <dbReference type="PROSITE" id="PS51722"/>
    </source>
</evidence>
<evidence type="ECO:0000256" key="4">
    <source>
        <dbReference type="ARBA" id="ARBA00022917"/>
    </source>
</evidence>
<evidence type="ECO:0000313" key="8">
    <source>
        <dbReference type="Proteomes" id="UP000762676"/>
    </source>
</evidence>
<keyword evidence="5" id="KW-0342">GTP-binding</keyword>
<dbReference type="InterPro" id="IPR005225">
    <property type="entry name" value="Small_GTP-bd"/>
</dbReference>
<dbReference type="Pfam" id="PF00009">
    <property type="entry name" value="GTP_EFTU"/>
    <property type="match status" value="1"/>
</dbReference>
<dbReference type="GO" id="GO:0003924">
    <property type="term" value="F:GTPase activity"/>
    <property type="evidence" value="ECO:0007669"/>
    <property type="project" value="InterPro"/>
</dbReference>
<keyword evidence="3" id="KW-0547">Nucleotide-binding</keyword>
<dbReference type="Proteomes" id="UP000762676">
    <property type="component" value="Unassembled WGS sequence"/>
</dbReference>
<keyword evidence="2 7" id="KW-0396">Initiation factor</keyword>
<dbReference type="CDD" id="cd01887">
    <property type="entry name" value="IF2_eIF5B"/>
    <property type="match status" value="1"/>
</dbReference>
<dbReference type="InterPro" id="IPR027417">
    <property type="entry name" value="P-loop_NTPase"/>
</dbReference>
<evidence type="ECO:0000256" key="2">
    <source>
        <dbReference type="ARBA" id="ARBA00022540"/>
    </source>
</evidence>
<dbReference type="InterPro" id="IPR000795">
    <property type="entry name" value="T_Tr_GTP-bd_dom"/>
</dbReference>
<dbReference type="InterPro" id="IPR015760">
    <property type="entry name" value="TIF_IF2"/>
</dbReference>
<dbReference type="Gene3D" id="3.40.50.300">
    <property type="entry name" value="P-loop containing nucleotide triphosphate hydrolases"/>
    <property type="match status" value="1"/>
</dbReference>
<evidence type="ECO:0000256" key="5">
    <source>
        <dbReference type="ARBA" id="ARBA00023134"/>
    </source>
</evidence>
<comment type="caution">
    <text evidence="7">The sequence shown here is derived from an EMBL/GenBank/DDBJ whole genome shotgun (WGS) entry which is preliminary data.</text>
</comment>
<dbReference type="GO" id="GO:0005829">
    <property type="term" value="C:cytosol"/>
    <property type="evidence" value="ECO:0007669"/>
    <property type="project" value="TreeGrafter"/>
</dbReference>
<keyword evidence="4" id="KW-0648">Protein biosynthesis</keyword>
<dbReference type="PROSITE" id="PS51722">
    <property type="entry name" value="G_TR_2"/>
    <property type="match status" value="1"/>
</dbReference>
<dbReference type="FunFam" id="3.40.50.300:FF:000019">
    <property type="entry name" value="Translation initiation factor IF-2"/>
    <property type="match status" value="1"/>
</dbReference>
<dbReference type="SUPFAM" id="SSF52540">
    <property type="entry name" value="P-loop containing nucleoside triphosphate hydrolases"/>
    <property type="match status" value="1"/>
</dbReference>
<name>A0AAV4FS87_9GAST</name>
<dbReference type="GO" id="GO:0005525">
    <property type="term" value="F:GTP binding"/>
    <property type="evidence" value="ECO:0007669"/>
    <property type="project" value="UniProtKB-KW"/>
</dbReference>
<dbReference type="AlphaFoldDB" id="A0AAV4FS87"/>
<evidence type="ECO:0000256" key="3">
    <source>
        <dbReference type="ARBA" id="ARBA00022741"/>
    </source>
</evidence>
<sequence length="149" mass="16194">MDVVEIKDDEKALKTRPPIITIMGHVDHGKTTLIDKIRNSKISEGEAGGITQHTGAYQIEYNKHKITFLDTPGHEAFTAMRARGAKLTDIVVIVVAADDGVMPQTKEAIDHTIAAGVPPIVFINKIDKQGADIEKVKGELSQIDIVAED</sequence>
<dbReference type="PANTHER" id="PTHR43381">
    <property type="entry name" value="TRANSLATION INITIATION FACTOR IF-2-RELATED"/>
    <property type="match status" value="1"/>
</dbReference>
<dbReference type="PRINTS" id="PR00315">
    <property type="entry name" value="ELONGATNFCT"/>
</dbReference>
<feature type="domain" description="Tr-type G" evidence="6">
    <location>
        <begin position="15"/>
        <end position="149"/>
    </location>
</feature>
<proteinExistence type="inferred from homology"/>
<accession>A0AAV4FS87</accession>
<comment type="similarity">
    <text evidence="1">Belongs to the TRAFAC class translation factor GTPase superfamily. Classic translation factor GTPase family. IF-2 subfamily.</text>
</comment>
<gene>
    <name evidence="7" type="ORF">ElyMa_003913300</name>
</gene>
<protein>
    <submittedName>
        <fullName evidence="7">Translation initiation factor IF-2</fullName>
    </submittedName>
</protein>
<dbReference type="GO" id="GO:0003743">
    <property type="term" value="F:translation initiation factor activity"/>
    <property type="evidence" value="ECO:0007669"/>
    <property type="project" value="UniProtKB-KW"/>
</dbReference>
<dbReference type="NCBIfam" id="TIGR00231">
    <property type="entry name" value="small_GTP"/>
    <property type="match status" value="1"/>
</dbReference>
<organism evidence="7 8">
    <name type="scientific">Elysia marginata</name>
    <dbReference type="NCBI Taxonomy" id="1093978"/>
    <lineage>
        <taxon>Eukaryota</taxon>
        <taxon>Metazoa</taxon>
        <taxon>Spiralia</taxon>
        <taxon>Lophotrochozoa</taxon>
        <taxon>Mollusca</taxon>
        <taxon>Gastropoda</taxon>
        <taxon>Heterobranchia</taxon>
        <taxon>Euthyneura</taxon>
        <taxon>Panpulmonata</taxon>
        <taxon>Sacoglossa</taxon>
        <taxon>Placobranchoidea</taxon>
        <taxon>Plakobranchidae</taxon>
        <taxon>Elysia</taxon>
    </lineage>
</organism>
<evidence type="ECO:0000256" key="1">
    <source>
        <dbReference type="ARBA" id="ARBA00007733"/>
    </source>
</evidence>
<reference evidence="7 8" key="1">
    <citation type="journal article" date="2021" name="Elife">
        <title>Chloroplast acquisition without the gene transfer in kleptoplastic sea slugs, Plakobranchus ocellatus.</title>
        <authorList>
            <person name="Maeda T."/>
            <person name="Takahashi S."/>
            <person name="Yoshida T."/>
            <person name="Shimamura S."/>
            <person name="Takaki Y."/>
            <person name="Nagai Y."/>
            <person name="Toyoda A."/>
            <person name="Suzuki Y."/>
            <person name="Arimoto A."/>
            <person name="Ishii H."/>
            <person name="Satoh N."/>
            <person name="Nishiyama T."/>
            <person name="Hasebe M."/>
            <person name="Maruyama T."/>
            <person name="Minagawa J."/>
            <person name="Obokata J."/>
            <person name="Shigenobu S."/>
        </authorList>
    </citation>
    <scope>NUCLEOTIDE SEQUENCE [LARGE SCALE GENOMIC DNA]</scope>
</reference>
<dbReference type="PANTHER" id="PTHR43381:SF5">
    <property type="entry name" value="TR-TYPE G DOMAIN-CONTAINING PROTEIN"/>
    <property type="match status" value="1"/>
</dbReference>
<keyword evidence="8" id="KW-1185">Reference proteome</keyword>